<comment type="caution">
    <text evidence="1">The sequence shown here is derived from an EMBL/GenBank/DDBJ whole genome shotgun (WGS) entry which is preliminary data.</text>
</comment>
<reference evidence="1 2" key="1">
    <citation type="submission" date="2023-07" db="EMBL/GenBank/DDBJ databases">
        <title>Sequencing the genomes of 1000 actinobacteria strains.</title>
        <authorList>
            <person name="Klenk H.-P."/>
        </authorList>
    </citation>
    <scope>NUCLEOTIDE SEQUENCE [LARGE SCALE GENOMIC DNA]</scope>
    <source>
        <strain evidence="1 2">DSM 46740</strain>
    </source>
</reference>
<dbReference type="Proteomes" id="UP001225356">
    <property type="component" value="Unassembled WGS sequence"/>
</dbReference>
<gene>
    <name evidence="1" type="ORF">J2853_009091</name>
</gene>
<dbReference type="PANTHER" id="PTHR39186:SF1">
    <property type="entry name" value="DUF2071 DOMAIN-CONTAINING PROTEIN"/>
    <property type="match status" value="1"/>
</dbReference>
<sequence length="267" mass="29555">MTDRREVFCDADIVSLTPAVPEPVTADPPRSTPSPLLTQSWLDMAFLHWAADPADVAPLLPPGVVPDTLGGVTYVGLVAFRMHRIGWLRLPGIPYLGTFPETNVRLYSVDAHGRRGVVFRSLDASRLIPVIVARTAFRLPYVWSRMAIRRRGDTITYTSTRRLPGPRGAHSRITVRTGERIEDPTELEHFLTARWGMHNAFFGRPMYLPNTHPRWPLHRADLVECDEDLIAAAGLPEPAGPPVSVLYSPGVPVRFGRPTRPGGVPAP</sequence>
<dbReference type="InterPro" id="IPR023375">
    <property type="entry name" value="ADC_dom_sf"/>
</dbReference>
<dbReference type="InterPro" id="IPR018644">
    <property type="entry name" value="DUF2071"/>
</dbReference>
<accession>A0ABT9QSZ4</accession>
<dbReference type="PANTHER" id="PTHR39186">
    <property type="entry name" value="DUF2071 FAMILY PROTEIN"/>
    <property type="match status" value="1"/>
</dbReference>
<dbReference type="Pfam" id="PF09844">
    <property type="entry name" value="DUF2071"/>
    <property type="match status" value="1"/>
</dbReference>
<protein>
    <submittedName>
        <fullName evidence="1">Uncharacterized protein YqjF (DUF2071 family)</fullName>
    </submittedName>
</protein>
<dbReference type="EMBL" id="JAUSQU010000001">
    <property type="protein sequence ID" value="MDP9849880.1"/>
    <property type="molecule type" value="Genomic_DNA"/>
</dbReference>
<dbReference type="SUPFAM" id="SSF160104">
    <property type="entry name" value="Acetoacetate decarboxylase-like"/>
    <property type="match status" value="1"/>
</dbReference>
<name>A0ABT9QSZ4_9ACTN</name>
<organism evidence="1 2">
    <name type="scientific">Streptosporangium lutulentum</name>
    <dbReference type="NCBI Taxonomy" id="1461250"/>
    <lineage>
        <taxon>Bacteria</taxon>
        <taxon>Bacillati</taxon>
        <taxon>Actinomycetota</taxon>
        <taxon>Actinomycetes</taxon>
        <taxon>Streptosporangiales</taxon>
        <taxon>Streptosporangiaceae</taxon>
        <taxon>Streptosporangium</taxon>
    </lineage>
</organism>
<dbReference type="Gene3D" id="2.40.400.10">
    <property type="entry name" value="Acetoacetate decarboxylase-like"/>
    <property type="match status" value="1"/>
</dbReference>
<evidence type="ECO:0000313" key="2">
    <source>
        <dbReference type="Proteomes" id="UP001225356"/>
    </source>
</evidence>
<evidence type="ECO:0000313" key="1">
    <source>
        <dbReference type="EMBL" id="MDP9849880.1"/>
    </source>
</evidence>
<dbReference type="RefSeq" id="WP_307567961.1">
    <property type="nucleotide sequence ID" value="NZ_JAUSQU010000001.1"/>
</dbReference>
<keyword evidence="2" id="KW-1185">Reference proteome</keyword>
<proteinExistence type="predicted"/>